<name>A0A1G2EQA9_9BACT</name>
<sequence length="502" mass="56915">MQHVPVSPVNADQALGNVRMYRNNQLLNRKHEGDVTDCSQNGINLLPKQVCGLCRIFMDINDKELAIDDALKQAINNIGDRKNNLLYSFGRIFQYSDEPKFFQYFSQLIDSQNSKTAAHGTASGFSFFSQKLAVLKCLLEALERYALKNYDKETLTFSTSDKLRKQCLNISEVSSFSDKQRRANSNLQLNINGPFNWVLGKKLPGLEDTYIPAQLVYLSYRRKLGEGLIRMPISTGAASGTAYSAAIYRGICEIIERDAFMITYLNKLQRHRVPLEKSTNKDIQKILTIAKDYKLDVYTYDITTDLGIYTFLSVVRDSTGLAAALSTGLKSSLKPTEALIGSLQEAFHPRTWLRREKDNFKGNKSELHKPYELSTRGVLWSTPGAVEEIGFLLHSMKETKNIDDYKDKSKKTSFENLQKIIEMINSLGYASYFVDITPNLPGIKKSPIKVVMAVIPELQPLYLDERYPYHGGSRLYSVPVKLGYLKTLNKENTLNSFPHPFL</sequence>
<proteinExistence type="predicted"/>
<dbReference type="Gene3D" id="3.30.160.660">
    <property type="match status" value="1"/>
</dbReference>
<accession>A0A1G2EQA9</accession>
<dbReference type="InterPro" id="IPR003776">
    <property type="entry name" value="YcaO-like_dom"/>
</dbReference>
<dbReference type="AlphaFoldDB" id="A0A1G2EQA9"/>
<protein>
    <recommendedName>
        <fullName evidence="1">YcaO domain-containing protein</fullName>
    </recommendedName>
</protein>
<reference evidence="2 3" key="1">
    <citation type="journal article" date="2016" name="Nat. Commun.">
        <title>Thousands of microbial genomes shed light on interconnected biogeochemical processes in an aquifer system.</title>
        <authorList>
            <person name="Anantharaman K."/>
            <person name="Brown C.T."/>
            <person name="Hug L.A."/>
            <person name="Sharon I."/>
            <person name="Castelle C.J."/>
            <person name="Probst A.J."/>
            <person name="Thomas B.C."/>
            <person name="Singh A."/>
            <person name="Wilkins M.J."/>
            <person name="Karaoz U."/>
            <person name="Brodie E.L."/>
            <person name="Williams K.H."/>
            <person name="Hubbard S.S."/>
            <person name="Banfield J.F."/>
        </authorList>
    </citation>
    <scope>NUCLEOTIDE SEQUENCE [LARGE SCALE GENOMIC DNA]</scope>
</reference>
<evidence type="ECO:0000259" key="1">
    <source>
        <dbReference type="PROSITE" id="PS51664"/>
    </source>
</evidence>
<dbReference type="PANTHER" id="PTHR37809:SF1">
    <property type="entry name" value="RIBOSOMAL PROTEIN S12 METHYLTHIOTRANSFERASE ACCESSORY FACTOR YCAO"/>
    <property type="match status" value="1"/>
</dbReference>
<gene>
    <name evidence="2" type="ORF">A2427_01450</name>
</gene>
<comment type="caution">
    <text evidence="2">The sequence shown here is derived from an EMBL/GenBank/DDBJ whole genome shotgun (WGS) entry which is preliminary data.</text>
</comment>
<evidence type="ECO:0000313" key="2">
    <source>
        <dbReference type="EMBL" id="OGZ27984.1"/>
    </source>
</evidence>
<dbReference type="InterPro" id="IPR027624">
    <property type="entry name" value="TOMM_cyclo_SagD"/>
</dbReference>
<dbReference type="PANTHER" id="PTHR37809">
    <property type="entry name" value="RIBOSOMAL PROTEIN S12 METHYLTHIOTRANSFERASE ACCESSORY FACTOR YCAO"/>
    <property type="match status" value="1"/>
</dbReference>
<dbReference type="EMBL" id="MHMN01000036">
    <property type="protein sequence ID" value="OGZ27984.1"/>
    <property type="molecule type" value="Genomic_DNA"/>
</dbReference>
<feature type="domain" description="YcaO" evidence="1">
    <location>
        <begin position="122"/>
        <end position="502"/>
    </location>
</feature>
<dbReference type="PROSITE" id="PS51664">
    <property type="entry name" value="YCAO"/>
    <property type="match status" value="1"/>
</dbReference>
<dbReference type="NCBIfam" id="TIGR03604">
    <property type="entry name" value="TOMM_cyclo_SagD"/>
    <property type="match status" value="1"/>
</dbReference>
<evidence type="ECO:0000313" key="3">
    <source>
        <dbReference type="Proteomes" id="UP000176326"/>
    </source>
</evidence>
<dbReference type="Gene3D" id="3.30.40.250">
    <property type="match status" value="1"/>
</dbReference>
<organism evidence="2 3">
    <name type="scientific">Candidatus Nealsonbacteria bacterium RIFOXYC1_FULL_40_7</name>
    <dbReference type="NCBI Taxonomy" id="1801678"/>
    <lineage>
        <taxon>Bacteria</taxon>
        <taxon>Candidatus Nealsoniibacteriota</taxon>
    </lineage>
</organism>
<dbReference type="Proteomes" id="UP000176326">
    <property type="component" value="Unassembled WGS sequence"/>
</dbReference>
<dbReference type="Pfam" id="PF02624">
    <property type="entry name" value="YcaO"/>
    <property type="match status" value="1"/>
</dbReference>
<dbReference type="Gene3D" id="3.30.1330.230">
    <property type="match status" value="1"/>
</dbReference>